<dbReference type="InterPro" id="IPR008927">
    <property type="entry name" value="6-PGluconate_DH-like_C_sf"/>
</dbReference>
<dbReference type="InterPro" id="IPR013752">
    <property type="entry name" value="KPA_reductase"/>
</dbReference>
<dbReference type="SUPFAM" id="SSF48179">
    <property type="entry name" value="6-phosphogluconate dehydrogenase C-terminal domain-like"/>
    <property type="match status" value="1"/>
</dbReference>
<feature type="region of interest" description="Disordered" evidence="4">
    <location>
        <begin position="320"/>
        <end position="363"/>
    </location>
</feature>
<gene>
    <name evidence="7" type="ORF">PCC79_00540</name>
</gene>
<dbReference type="SUPFAM" id="SSF51735">
    <property type="entry name" value="NAD(P)-binding Rossmann-fold domains"/>
    <property type="match status" value="1"/>
</dbReference>
<evidence type="ECO:0000256" key="4">
    <source>
        <dbReference type="SAM" id="MobiDB-lite"/>
    </source>
</evidence>
<proteinExistence type="inferred from homology"/>
<dbReference type="Pfam" id="PF02558">
    <property type="entry name" value="ApbA"/>
    <property type="match status" value="1"/>
</dbReference>
<feature type="domain" description="Ketopantoate reductase N-terminal" evidence="5">
    <location>
        <begin position="5"/>
        <end position="150"/>
    </location>
</feature>
<dbReference type="Proteomes" id="UP001434337">
    <property type="component" value="Chromosome"/>
</dbReference>
<sequence>MTRYVIVGAGAVGGMIGGRLAQAEIDTAWVARGEHGRALRDRGLTLMTPEGTETLRAPVWLDPSDADLRPDDVLVFATKTQHVAEALASWADVPVTGPDGTPATAGETLPALLSTNGVAAETMALRWFRRVYGVCVWAPTANLEPGVVVARFTPTSAVLHCSRVPATLTDDADSALLNRLRADWESARLDVPLPSDVMPWKYRKLISNLGNVVQALLGSQDADDVVEAARQEARQVFEDAGIVMVDDATEAAARASGPRSADVAGAPDELGGSTWQSLTKGRGNVETDFLNGEIVALAHQIGSEAPVNAALARWGRRAAADDVRPGDLSPDALRAGLPKPSGAAEPSGAALKDGCRRRRSTKS</sequence>
<organism evidence="7 8">
    <name type="scientific">Propioniciclava soli</name>
    <dbReference type="NCBI Taxonomy" id="2775081"/>
    <lineage>
        <taxon>Bacteria</taxon>
        <taxon>Bacillati</taxon>
        <taxon>Actinomycetota</taxon>
        <taxon>Actinomycetes</taxon>
        <taxon>Propionibacteriales</taxon>
        <taxon>Propionibacteriaceae</taxon>
        <taxon>Propioniciclava</taxon>
    </lineage>
</organism>
<evidence type="ECO:0000256" key="1">
    <source>
        <dbReference type="ARBA" id="ARBA00007870"/>
    </source>
</evidence>
<feature type="region of interest" description="Disordered" evidence="4">
    <location>
        <begin position="254"/>
        <end position="278"/>
    </location>
</feature>
<dbReference type="PANTHER" id="PTHR43765">
    <property type="entry name" value="2-DEHYDROPANTOATE 2-REDUCTASE-RELATED"/>
    <property type="match status" value="1"/>
</dbReference>
<dbReference type="Pfam" id="PF08546">
    <property type="entry name" value="ApbA_C"/>
    <property type="match status" value="1"/>
</dbReference>
<comment type="similarity">
    <text evidence="1">Belongs to the ketopantoate reductase family.</text>
</comment>
<evidence type="ECO:0000256" key="3">
    <source>
        <dbReference type="ARBA" id="ARBA00023002"/>
    </source>
</evidence>
<evidence type="ECO:0000313" key="7">
    <source>
        <dbReference type="EMBL" id="WZW98730.1"/>
    </source>
</evidence>
<dbReference type="InterPro" id="IPR013328">
    <property type="entry name" value="6PGD_dom2"/>
</dbReference>
<dbReference type="InterPro" id="IPR036291">
    <property type="entry name" value="NAD(P)-bd_dom_sf"/>
</dbReference>
<evidence type="ECO:0000259" key="6">
    <source>
        <dbReference type="Pfam" id="PF08546"/>
    </source>
</evidence>
<dbReference type="RefSeq" id="WP_342372695.1">
    <property type="nucleotide sequence ID" value="NZ_CP115965.1"/>
</dbReference>
<keyword evidence="8" id="KW-1185">Reference proteome</keyword>
<dbReference type="InterPro" id="IPR050838">
    <property type="entry name" value="Ketopantoate_reductase"/>
</dbReference>
<evidence type="ECO:0000313" key="8">
    <source>
        <dbReference type="Proteomes" id="UP001434337"/>
    </source>
</evidence>
<dbReference type="Gene3D" id="3.40.50.720">
    <property type="entry name" value="NAD(P)-binding Rossmann-like Domain"/>
    <property type="match status" value="1"/>
</dbReference>
<name>A0ABZ3C864_9ACTN</name>
<keyword evidence="2" id="KW-0521">NADP</keyword>
<feature type="domain" description="Ketopantoate reductase C-terminal" evidence="6">
    <location>
        <begin position="203"/>
        <end position="312"/>
    </location>
</feature>
<dbReference type="EMBL" id="CP115965">
    <property type="protein sequence ID" value="WZW98730.1"/>
    <property type="molecule type" value="Genomic_DNA"/>
</dbReference>
<evidence type="ECO:0000259" key="5">
    <source>
        <dbReference type="Pfam" id="PF02558"/>
    </source>
</evidence>
<reference evidence="7 8" key="1">
    <citation type="journal article" date="2023" name="Environ Microbiome">
        <title>A coral-associated actinobacterium mitigates coral bleaching under heat stress.</title>
        <authorList>
            <person name="Li J."/>
            <person name="Zou Y."/>
            <person name="Li Q."/>
            <person name="Zhang J."/>
            <person name="Bourne D.G."/>
            <person name="Lyu Y."/>
            <person name="Liu C."/>
            <person name="Zhang S."/>
        </authorList>
    </citation>
    <scope>NUCLEOTIDE SEQUENCE [LARGE SCALE GENOMIC DNA]</scope>
    <source>
        <strain evidence="7 8">SCSIO 13291</strain>
    </source>
</reference>
<keyword evidence="3" id="KW-0560">Oxidoreductase</keyword>
<protein>
    <submittedName>
        <fullName evidence="7">2-dehydropantoate 2-reductase N-terminal domain-containing protein</fullName>
    </submittedName>
</protein>
<dbReference type="Gene3D" id="1.10.1040.10">
    <property type="entry name" value="N-(1-d-carboxylethyl)-l-norvaline Dehydrogenase, domain 2"/>
    <property type="match status" value="1"/>
</dbReference>
<evidence type="ECO:0000256" key="2">
    <source>
        <dbReference type="ARBA" id="ARBA00022857"/>
    </source>
</evidence>
<accession>A0ABZ3C864</accession>
<dbReference type="InterPro" id="IPR013332">
    <property type="entry name" value="KPR_N"/>
</dbReference>
<dbReference type="PANTHER" id="PTHR43765:SF2">
    <property type="entry name" value="2-DEHYDROPANTOATE 2-REDUCTASE"/>
    <property type="match status" value="1"/>
</dbReference>